<feature type="domain" description="YEATS" evidence="4">
    <location>
        <begin position="380"/>
        <end position="525"/>
    </location>
</feature>
<evidence type="ECO:0000259" key="4">
    <source>
        <dbReference type="PROSITE" id="PS51037"/>
    </source>
</evidence>
<evidence type="ECO:0000256" key="1">
    <source>
        <dbReference type="ARBA" id="ARBA00023242"/>
    </source>
</evidence>
<keyword evidence="6" id="KW-1185">Reference proteome</keyword>
<feature type="compositionally biased region" description="Low complexity" evidence="3">
    <location>
        <begin position="259"/>
        <end position="273"/>
    </location>
</feature>
<evidence type="ECO:0000313" key="5">
    <source>
        <dbReference type="EMBL" id="GJE88777.1"/>
    </source>
</evidence>
<gene>
    <name evidence="5" type="ORF">PsYK624_048630</name>
</gene>
<dbReference type="InterPro" id="IPR038704">
    <property type="entry name" value="YEAST_sf"/>
</dbReference>
<dbReference type="AlphaFoldDB" id="A0A9P3G442"/>
<feature type="region of interest" description="Disordered" evidence="3">
    <location>
        <begin position="523"/>
        <end position="549"/>
    </location>
</feature>
<reference evidence="5 6" key="1">
    <citation type="submission" date="2021-08" db="EMBL/GenBank/DDBJ databases">
        <title>Draft Genome Sequence of Phanerochaete sordida strain YK-624.</title>
        <authorList>
            <person name="Mori T."/>
            <person name="Dohra H."/>
            <person name="Suzuki T."/>
            <person name="Kawagishi H."/>
            <person name="Hirai H."/>
        </authorList>
    </citation>
    <scope>NUCLEOTIDE SEQUENCE [LARGE SCALE GENOMIC DNA]</scope>
    <source>
        <strain evidence="5 6">YK-624</strain>
    </source>
</reference>
<dbReference type="Proteomes" id="UP000703269">
    <property type="component" value="Unassembled WGS sequence"/>
</dbReference>
<feature type="region of interest" description="Disordered" evidence="3">
    <location>
        <begin position="251"/>
        <end position="280"/>
    </location>
</feature>
<dbReference type="Pfam" id="PF22951">
    <property type="entry name" value="3HBD"/>
    <property type="match status" value="1"/>
</dbReference>
<feature type="region of interest" description="Disordered" evidence="3">
    <location>
        <begin position="94"/>
        <end position="144"/>
    </location>
</feature>
<comment type="caution">
    <text evidence="5">The sequence shown here is derived from an EMBL/GenBank/DDBJ whole genome shotgun (WGS) entry which is preliminary data.</text>
</comment>
<proteinExistence type="predicted"/>
<dbReference type="EMBL" id="BPQB01000010">
    <property type="protein sequence ID" value="GJE88777.1"/>
    <property type="molecule type" value="Genomic_DNA"/>
</dbReference>
<protein>
    <recommendedName>
        <fullName evidence="4">YEATS domain-containing protein</fullName>
    </recommendedName>
</protein>
<accession>A0A9P3G442</accession>
<feature type="compositionally biased region" description="Pro residues" evidence="3">
    <location>
        <begin position="104"/>
        <end position="114"/>
    </location>
</feature>
<dbReference type="Pfam" id="PF25909">
    <property type="entry name" value="zf-C2H2_AHC1"/>
    <property type="match status" value="1"/>
</dbReference>
<feature type="compositionally biased region" description="Low complexity" evidence="3">
    <location>
        <begin position="115"/>
        <end position="144"/>
    </location>
</feature>
<feature type="compositionally biased region" description="Polar residues" evidence="3">
    <location>
        <begin position="540"/>
        <end position="549"/>
    </location>
</feature>
<feature type="compositionally biased region" description="Basic and acidic residues" evidence="3">
    <location>
        <begin position="523"/>
        <end position="533"/>
    </location>
</feature>
<dbReference type="Gene3D" id="2.60.40.1970">
    <property type="entry name" value="YEATS domain"/>
    <property type="match status" value="1"/>
</dbReference>
<dbReference type="InterPro" id="IPR055127">
    <property type="entry name" value="YEATS2_3HBD"/>
</dbReference>
<evidence type="ECO:0000313" key="6">
    <source>
        <dbReference type="Proteomes" id="UP000703269"/>
    </source>
</evidence>
<organism evidence="5 6">
    <name type="scientific">Phanerochaete sordida</name>
    <dbReference type="NCBI Taxonomy" id="48140"/>
    <lineage>
        <taxon>Eukaryota</taxon>
        <taxon>Fungi</taxon>
        <taxon>Dikarya</taxon>
        <taxon>Basidiomycota</taxon>
        <taxon>Agaricomycotina</taxon>
        <taxon>Agaricomycetes</taxon>
        <taxon>Polyporales</taxon>
        <taxon>Phanerochaetaceae</taxon>
        <taxon>Phanerochaete</taxon>
    </lineage>
</organism>
<evidence type="ECO:0000256" key="2">
    <source>
        <dbReference type="PROSITE-ProRule" id="PRU00376"/>
    </source>
</evidence>
<comment type="subcellular location">
    <subcellularLocation>
        <location evidence="2">Nucleus</location>
    </subcellularLocation>
</comment>
<dbReference type="GO" id="GO:0005634">
    <property type="term" value="C:nucleus"/>
    <property type="evidence" value="ECO:0007669"/>
    <property type="project" value="UniProtKB-SubCell"/>
</dbReference>
<sequence>MTLEDEQGPPRKRQRHSASPEPETLPCRRILLEELDLEVALRERLTSTVQSRITWALLLQEALQKELQHPGLDNASEFRTAALDALEAIEGPSNPIFSRDVRLPPRPASVPPVSAPLGEATSTASSAPPSSAYSTRNRGAARVARPPPRKLLFLRNTASYPPQIAKLACPDCARTDFSSLQGLLNHCRLSHKREFGSHDECVQCCAVLVEGAEEQAWVVAHGTEVGGITIPGLRRLFEMAVGGGRDVPLLPAKTTEAPSQDTSASDAALTASQGALSRDSSAPITRTLGHHADSPGLAHFLGRAPKQRTIHVYDENQPVDIFGDAGSTHKKTHWRMPYPHRNKARAALDVVIEPPALSTEPPPEGAARVAEPVMPDLQGPVSRFHMMARVSVRDLSFWMPPGKRSTVHPEHTHRWRLAVSSPSYSLPLNAILKRMTIRSVTDPPPLPLLEPIVVDRPPFVVTSTTDKPFLARITFEWAGAEGQNPPLEVEHWVELDPLQRNGAVLGDEQVFDVGLDRTTELLPVQDRDEHEPSWDADDVSNGSEDQSTMPNEEIIEPDYVLRLRSLAPQFPLTMRDFRVRLSRQIPYTLVATPAQFRALNDGRRKAIEWGRAHALRQAYDELCTAEPWPDGRQDIPLTTGDVFRWLEDEGLFLRESRQPVLENASGPRTRKEAIKSEEQPPAEEYCRHCGLHYLNHPPPPNLEPRGSASVGAVSVKIKPIAADALPQPAPPSTHMCSGDAAALGLPVVDVNRLLDTPSLHADDVTGTPYGLHPALFGTRAHDESFSSAAAADSARDLLRASDPKLVLAIQDLAAKWKLDRMRTPAVAGSAAPLDDGPQGTQASALLALAMRSFVGALTKSAVGALRRDEAGLQGPQRARARRAEQQRGRLLTPAHVAKGLARDAARVPACGALVLAMAPLGMALPPVDGPADGDGDAARER</sequence>
<dbReference type="OrthoDB" id="1741717at2759"/>
<feature type="region of interest" description="Disordered" evidence="3">
    <location>
        <begin position="1"/>
        <end position="24"/>
    </location>
</feature>
<dbReference type="InterPro" id="IPR055129">
    <property type="entry name" value="YEATS_dom"/>
</dbReference>
<dbReference type="PROSITE" id="PS51037">
    <property type="entry name" value="YEATS"/>
    <property type="match status" value="1"/>
</dbReference>
<evidence type="ECO:0000256" key="3">
    <source>
        <dbReference type="SAM" id="MobiDB-lite"/>
    </source>
</evidence>
<name>A0A9P3G442_9APHY</name>
<keyword evidence="1 2" id="KW-0539">Nucleus</keyword>
<dbReference type="InterPro" id="IPR058706">
    <property type="entry name" value="zf-C2H2_AHC1-like"/>
</dbReference>